<name>A0A4U1BBF5_9GAMM</name>
<evidence type="ECO:0000313" key="2">
    <source>
        <dbReference type="Proteomes" id="UP000305674"/>
    </source>
</evidence>
<accession>A0A4U1BBF5</accession>
<dbReference type="AlphaFoldDB" id="A0A4U1BBF5"/>
<comment type="caution">
    <text evidence="1">The sequence shown here is derived from an EMBL/GenBank/DDBJ whole genome shotgun (WGS) entry which is preliminary data.</text>
</comment>
<sequence>MLGERHYCGVLPMLKLFAPLLSLLLLWPMPSQAMEDLVGQLVSQLGVTQTQAQGGVGALLASAQPHLASETQAQLAQVIPAMETLMGQGGRLLAESEEANGTAGLLGTVMGQSGGALMGLSDAFASLGLSPQMVASFSRILLDYVNQQGGQALRQQLESALF</sequence>
<gene>
    <name evidence="1" type="ORF">FCL40_13075</name>
</gene>
<proteinExistence type="predicted"/>
<organism evidence="1 2">
    <name type="scientific">Ferrimonas sediminicola</name>
    <dbReference type="NCBI Taxonomy" id="2569538"/>
    <lineage>
        <taxon>Bacteria</taxon>
        <taxon>Pseudomonadati</taxon>
        <taxon>Pseudomonadota</taxon>
        <taxon>Gammaproteobacteria</taxon>
        <taxon>Alteromonadales</taxon>
        <taxon>Ferrimonadaceae</taxon>
        <taxon>Ferrimonas</taxon>
    </lineage>
</organism>
<dbReference type="Proteomes" id="UP000305674">
    <property type="component" value="Unassembled WGS sequence"/>
</dbReference>
<reference evidence="1 2" key="1">
    <citation type="submission" date="2019-04" db="EMBL/GenBank/DDBJ databases">
        <authorList>
            <person name="Hwang J.C."/>
        </authorList>
    </citation>
    <scope>NUCLEOTIDE SEQUENCE [LARGE SCALE GENOMIC DNA]</scope>
    <source>
        <strain evidence="1 2">IMCC35001</strain>
    </source>
</reference>
<evidence type="ECO:0000313" key="1">
    <source>
        <dbReference type="EMBL" id="TKB48277.1"/>
    </source>
</evidence>
<protein>
    <submittedName>
        <fullName evidence="1">DUF2780 domain-containing protein</fullName>
    </submittedName>
</protein>
<dbReference type="InterPro" id="IPR021302">
    <property type="entry name" value="DUF2780_VcgC/VcgE"/>
</dbReference>
<dbReference type="EMBL" id="SWCI01000008">
    <property type="protein sequence ID" value="TKB48277.1"/>
    <property type="molecule type" value="Genomic_DNA"/>
</dbReference>
<keyword evidence="2" id="KW-1185">Reference proteome</keyword>
<dbReference type="Pfam" id="PF11075">
    <property type="entry name" value="DUF2780"/>
    <property type="match status" value="1"/>
</dbReference>
<dbReference type="OrthoDB" id="8546843at2"/>